<reference evidence="2 3" key="1">
    <citation type="submission" date="2018-06" db="EMBL/GenBank/DDBJ databases">
        <title>Complete Genome Sequence of Desulfobacter hydrogenophilus (DSM3380).</title>
        <authorList>
            <person name="Marietou A."/>
            <person name="Schreiber L."/>
            <person name="Marshall I."/>
            <person name="Jorgensen B."/>
        </authorList>
    </citation>
    <scope>NUCLEOTIDE SEQUENCE [LARGE SCALE GENOMIC DNA]</scope>
    <source>
        <strain evidence="2 3">DSM 3380</strain>
    </source>
</reference>
<gene>
    <name evidence="2" type="ORF">DO021_17095</name>
    <name evidence="1" type="ORF">EYB58_21780</name>
</gene>
<accession>A0A328F980</accession>
<dbReference type="EMBL" id="QLNI01000038">
    <property type="protein sequence ID" value="RAM00776.1"/>
    <property type="molecule type" value="Genomic_DNA"/>
</dbReference>
<name>A0A328F980_9BACT</name>
<dbReference type="Proteomes" id="UP000293902">
    <property type="component" value="Chromosome"/>
</dbReference>
<dbReference type="Proteomes" id="UP000248798">
    <property type="component" value="Unassembled WGS sequence"/>
</dbReference>
<evidence type="ECO:0000313" key="2">
    <source>
        <dbReference type="EMBL" id="RAM00776.1"/>
    </source>
</evidence>
<dbReference type="AlphaFoldDB" id="A0A328F980"/>
<evidence type="ECO:0000313" key="3">
    <source>
        <dbReference type="Proteomes" id="UP000248798"/>
    </source>
</evidence>
<dbReference type="OrthoDB" id="9903547at2"/>
<protein>
    <submittedName>
        <fullName evidence="2">Uncharacterized protein</fullName>
    </submittedName>
</protein>
<organism evidence="2 3">
    <name type="scientific">Desulfobacter hydrogenophilus</name>
    <dbReference type="NCBI Taxonomy" id="2291"/>
    <lineage>
        <taxon>Bacteria</taxon>
        <taxon>Pseudomonadati</taxon>
        <taxon>Thermodesulfobacteriota</taxon>
        <taxon>Desulfobacteria</taxon>
        <taxon>Desulfobacterales</taxon>
        <taxon>Desulfobacteraceae</taxon>
        <taxon>Desulfobacter</taxon>
    </lineage>
</organism>
<keyword evidence="4" id="KW-1185">Reference proteome</keyword>
<evidence type="ECO:0000313" key="4">
    <source>
        <dbReference type="Proteomes" id="UP000293902"/>
    </source>
</evidence>
<reference evidence="1 4" key="2">
    <citation type="submission" date="2019-02" db="EMBL/GenBank/DDBJ databases">
        <title>Complete genome sequence of Desulfobacter hydrogenophilus AcRS1.</title>
        <authorList>
            <person name="Marietou A."/>
            <person name="Lund M.B."/>
            <person name="Marshall I.P.G."/>
            <person name="Schreiber L."/>
            <person name="Jorgensen B."/>
        </authorList>
    </citation>
    <scope>NUCLEOTIDE SEQUENCE [LARGE SCALE GENOMIC DNA]</scope>
    <source>
        <strain evidence="1 4">AcRS1</strain>
    </source>
</reference>
<sequence length="61" mass="6860">MIEVTETQVQSDIFDFLRIIDDKILRLKGADEIDSGSNFSLHGIHQLGSVIKSETEIKEKA</sequence>
<evidence type="ECO:0000313" key="1">
    <source>
        <dbReference type="EMBL" id="QBH15306.1"/>
    </source>
</evidence>
<dbReference type="RefSeq" id="WP_111958885.1">
    <property type="nucleotide sequence ID" value="NZ_CP036313.1"/>
</dbReference>
<proteinExistence type="predicted"/>
<dbReference type="EMBL" id="CP036313">
    <property type="protein sequence ID" value="QBH15306.1"/>
    <property type="molecule type" value="Genomic_DNA"/>
</dbReference>